<reference evidence="1" key="1">
    <citation type="submission" date="2009-11" db="EMBL/GenBank/DDBJ databases">
        <authorList>
            <person name="Weinstock G."/>
            <person name="Sodergren E."/>
            <person name="Clifton S."/>
            <person name="Fulton L."/>
            <person name="Fulton B."/>
            <person name="Courtney L."/>
            <person name="Fronick C."/>
            <person name="Harrison M."/>
            <person name="Strong C."/>
            <person name="Farmer C."/>
            <person name="Delahaunty K."/>
            <person name="Markovic C."/>
            <person name="Hall O."/>
            <person name="Minx P."/>
            <person name="Tomlinson C."/>
            <person name="Mitreva M."/>
            <person name="Nelson J."/>
            <person name="Hou S."/>
            <person name="Wollam A."/>
            <person name="Pepin K.H."/>
            <person name="Johnson M."/>
            <person name="Bhonagiri V."/>
            <person name="Nash W.E."/>
            <person name="Warren W."/>
            <person name="Chinwalla A."/>
            <person name="Mardis E.R."/>
            <person name="Wilson R.K."/>
        </authorList>
    </citation>
    <scope>NUCLEOTIDE SEQUENCE [LARGE SCALE GENOMIC DNA]</scope>
    <source>
        <strain evidence="1">DSM 18205</strain>
    </source>
</reference>
<evidence type="ECO:0000313" key="2">
    <source>
        <dbReference type="Proteomes" id="UP000004477"/>
    </source>
</evidence>
<proteinExistence type="predicted"/>
<dbReference type="HOGENOM" id="CLU_3274448_0_0_10"/>
<dbReference type="PaxDb" id="537011-PREVCOP_03516"/>
<gene>
    <name evidence="1" type="ORF">PREVCOP_03516</name>
</gene>
<evidence type="ECO:0000313" key="1">
    <source>
        <dbReference type="EMBL" id="EFB36877.1"/>
    </source>
</evidence>
<organism evidence="1 2">
    <name type="scientific">Segatella copri DSM 18205</name>
    <dbReference type="NCBI Taxonomy" id="537011"/>
    <lineage>
        <taxon>Bacteria</taxon>
        <taxon>Pseudomonadati</taxon>
        <taxon>Bacteroidota</taxon>
        <taxon>Bacteroidia</taxon>
        <taxon>Bacteroidales</taxon>
        <taxon>Prevotellaceae</taxon>
        <taxon>Segatella</taxon>
    </lineage>
</organism>
<name>D1P8T6_9BACT</name>
<sequence length="41" mass="4241">MKAFALTGRQVFAHKHPGRCPGLGASALSGRVGLTCETSVK</sequence>
<protein>
    <submittedName>
        <fullName evidence="1">Uncharacterized protein</fullName>
    </submittedName>
</protein>
<keyword evidence="2" id="KW-1185">Reference proteome</keyword>
<accession>D1P8T6</accession>
<dbReference type="Proteomes" id="UP000004477">
    <property type="component" value="Unassembled WGS sequence"/>
</dbReference>
<dbReference type="EMBL" id="ACBX02000001">
    <property type="protein sequence ID" value="EFB36877.1"/>
    <property type="molecule type" value="Genomic_DNA"/>
</dbReference>
<dbReference type="STRING" id="537011.PREVCOP_03516"/>
<comment type="caution">
    <text evidence="1">The sequence shown here is derived from an EMBL/GenBank/DDBJ whole genome shotgun (WGS) entry which is preliminary data.</text>
</comment>
<dbReference type="AlphaFoldDB" id="D1P8T6"/>